<comment type="caution">
    <text evidence="1">The sequence shown here is derived from an EMBL/GenBank/DDBJ whole genome shotgun (WGS) entry which is preliminary data.</text>
</comment>
<accession>A0A9J6D9X3</accession>
<dbReference type="EMBL" id="JABSTU010000010">
    <property type="protein sequence ID" value="KAH8018924.1"/>
    <property type="molecule type" value="Genomic_DNA"/>
</dbReference>
<proteinExistence type="predicted"/>
<evidence type="ECO:0008006" key="3">
    <source>
        <dbReference type="Google" id="ProtNLM"/>
    </source>
</evidence>
<name>A0A9J6D9X3_RHIMP</name>
<dbReference type="AlphaFoldDB" id="A0A9J6D9X3"/>
<gene>
    <name evidence="1" type="ORF">HPB51_013990</name>
</gene>
<evidence type="ECO:0000313" key="1">
    <source>
        <dbReference type="EMBL" id="KAH8018924.1"/>
    </source>
</evidence>
<organism evidence="1 2">
    <name type="scientific">Rhipicephalus microplus</name>
    <name type="common">Cattle tick</name>
    <name type="synonym">Boophilus microplus</name>
    <dbReference type="NCBI Taxonomy" id="6941"/>
    <lineage>
        <taxon>Eukaryota</taxon>
        <taxon>Metazoa</taxon>
        <taxon>Ecdysozoa</taxon>
        <taxon>Arthropoda</taxon>
        <taxon>Chelicerata</taxon>
        <taxon>Arachnida</taxon>
        <taxon>Acari</taxon>
        <taxon>Parasitiformes</taxon>
        <taxon>Ixodida</taxon>
        <taxon>Ixodoidea</taxon>
        <taxon>Ixodidae</taxon>
        <taxon>Rhipicephalinae</taxon>
        <taxon>Rhipicephalus</taxon>
        <taxon>Boophilus</taxon>
    </lineage>
</organism>
<reference evidence="1" key="1">
    <citation type="journal article" date="2020" name="Cell">
        <title>Large-Scale Comparative Analyses of Tick Genomes Elucidate Their Genetic Diversity and Vector Capacities.</title>
        <authorList>
            <consortium name="Tick Genome and Microbiome Consortium (TIGMIC)"/>
            <person name="Jia N."/>
            <person name="Wang J."/>
            <person name="Shi W."/>
            <person name="Du L."/>
            <person name="Sun Y."/>
            <person name="Zhan W."/>
            <person name="Jiang J.F."/>
            <person name="Wang Q."/>
            <person name="Zhang B."/>
            <person name="Ji P."/>
            <person name="Bell-Sakyi L."/>
            <person name="Cui X.M."/>
            <person name="Yuan T.T."/>
            <person name="Jiang B.G."/>
            <person name="Yang W.F."/>
            <person name="Lam T.T."/>
            <person name="Chang Q.C."/>
            <person name="Ding S.J."/>
            <person name="Wang X.J."/>
            <person name="Zhu J.G."/>
            <person name="Ruan X.D."/>
            <person name="Zhao L."/>
            <person name="Wei J.T."/>
            <person name="Ye R.Z."/>
            <person name="Que T.C."/>
            <person name="Du C.H."/>
            <person name="Zhou Y.H."/>
            <person name="Cheng J.X."/>
            <person name="Dai P.F."/>
            <person name="Guo W.B."/>
            <person name="Han X.H."/>
            <person name="Huang E.J."/>
            <person name="Li L.F."/>
            <person name="Wei W."/>
            <person name="Gao Y.C."/>
            <person name="Liu J.Z."/>
            <person name="Shao H.Z."/>
            <person name="Wang X."/>
            <person name="Wang C.C."/>
            <person name="Yang T.C."/>
            <person name="Huo Q.B."/>
            <person name="Li W."/>
            <person name="Chen H.Y."/>
            <person name="Chen S.E."/>
            <person name="Zhou L.G."/>
            <person name="Ni X.B."/>
            <person name="Tian J.H."/>
            <person name="Sheng Y."/>
            <person name="Liu T."/>
            <person name="Pan Y.S."/>
            <person name="Xia L.Y."/>
            <person name="Li J."/>
            <person name="Zhao F."/>
            <person name="Cao W.C."/>
        </authorList>
    </citation>
    <scope>NUCLEOTIDE SEQUENCE</scope>
    <source>
        <strain evidence="1">Rmic-2018</strain>
    </source>
</reference>
<keyword evidence="2" id="KW-1185">Reference proteome</keyword>
<protein>
    <recommendedName>
        <fullName evidence="3">Tick transposon</fullName>
    </recommendedName>
</protein>
<sequence length="193" mass="21902">MDDERCHRRLFRYASLTGTQTQWCRRLGSLKRKFGFSANPMIEDKMYKWAHAVKTQVCEEETEQWRRAMEDKSTLLTYRTHKADIGMEPLYDNRGGSALLFEARAGALRTLAYRRKFDTSVDVARAICRICSTEEETTKHIILSCADLCPGHLVGTTFPPALGFQGDTEKNTAVARAVYMRKQKIGAVVAQSA</sequence>
<dbReference type="Proteomes" id="UP000821866">
    <property type="component" value="Chromosome 8"/>
</dbReference>
<reference evidence="1" key="2">
    <citation type="submission" date="2021-09" db="EMBL/GenBank/DDBJ databases">
        <authorList>
            <person name="Jia N."/>
            <person name="Wang J."/>
            <person name="Shi W."/>
            <person name="Du L."/>
            <person name="Sun Y."/>
            <person name="Zhan W."/>
            <person name="Jiang J."/>
            <person name="Wang Q."/>
            <person name="Zhang B."/>
            <person name="Ji P."/>
            <person name="Sakyi L.B."/>
            <person name="Cui X."/>
            <person name="Yuan T."/>
            <person name="Jiang B."/>
            <person name="Yang W."/>
            <person name="Lam T.T.-Y."/>
            <person name="Chang Q."/>
            <person name="Ding S."/>
            <person name="Wang X."/>
            <person name="Zhu J."/>
            <person name="Ruan X."/>
            <person name="Zhao L."/>
            <person name="Wei J."/>
            <person name="Que T."/>
            <person name="Du C."/>
            <person name="Cheng J."/>
            <person name="Dai P."/>
            <person name="Han X."/>
            <person name="Huang E."/>
            <person name="Gao Y."/>
            <person name="Liu J."/>
            <person name="Shao H."/>
            <person name="Ye R."/>
            <person name="Li L."/>
            <person name="Wei W."/>
            <person name="Wang X."/>
            <person name="Wang C."/>
            <person name="Huo Q."/>
            <person name="Li W."/>
            <person name="Guo W."/>
            <person name="Chen H."/>
            <person name="Chen S."/>
            <person name="Zhou L."/>
            <person name="Zhou L."/>
            <person name="Ni X."/>
            <person name="Tian J."/>
            <person name="Zhou Y."/>
            <person name="Sheng Y."/>
            <person name="Liu T."/>
            <person name="Pan Y."/>
            <person name="Xia L."/>
            <person name="Li J."/>
            <person name="Zhao F."/>
            <person name="Cao W."/>
        </authorList>
    </citation>
    <scope>NUCLEOTIDE SEQUENCE</scope>
    <source>
        <strain evidence="1">Rmic-2018</strain>
        <tissue evidence="1">Larvae</tissue>
    </source>
</reference>
<evidence type="ECO:0000313" key="2">
    <source>
        <dbReference type="Proteomes" id="UP000821866"/>
    </source>
</evidence>